<feature type="region of interest" description="Disordered" evidence="1">
    <location>
        <begin position="1"/>
        <end position="20"/>
    </location>
</feature>
<dbReference type="EMBL" id="JARBHB010000006">
    <property type="protein sequence ID" value="KAJ8881139.1"/>
    <property type="molecule type" value="Genomic_DNA"/>
</dbReference>
<evidence type="ECO:0000256" key="1">
    <source>
        <dbReference type="SAM" id="MobiDB-lite"/>
    </source>
</evidence>
<reference evidence="2 3" key="1">
    <citation type="submission" date="2023-02" db="EMBL/GenBank/DDBJ databases">
        <title>LHISI_Scaffold_Assembly.</title>
        <authorList>
            <person name="Stuart O.P."/>
            <person name="Cleave R."/>
            <person name="Magrath M.J.L."/>
            <person name="Mikheyev A.S."/>
        </authorList>
    </citation>
    <scope>NUCLEOTIDE SEQUENCE [LARGE SCALE GENOMIC DNA]</scope>
    <source>
        <strain evidence="2">Daus_M_001</strain>
        <tissue evidence="2">Leg muscle</tissue>
    </source>
</reference>
<evidence type="ECO:0000313" key="2">
    <source>
        <dbReference type="EMBL" id="KAJ8881139.1"/>
    </source>
</evidence>
<proteinExistence type="predicted"/>
<keyword evidence="3" id="KW-1185">Reference proteome</keyword>
<comment type="caution">
    <text evidence="2">The sequence shown here is derived from an EMBL/GenBank/DDBJ whole genome shotgun (WGS) entry which is preliminary data.</text>
</comment>
<dbReference type="Proteomes" id="UP001159363">
    <property type="component" value="Chromosome 5"/>
</dbReference>
<evidence type="ECO:0000313" key="3">
    <source>
        <dbReference type="Proteomes" id="UP001159363"/>
    </source>
</evidence>
<organism evidence="2 3">
    <name type="scientific">Dryococelus australis</name>
    <dbReference type="NCBI Taxonomy" id="614101"/>
    <lineage>
        <taxon>Eukaryota</taxon>
        <taxon>Metazoa</taxon>
        <taxon>Ecdysozoa</taxon>
        <taxon>Arthropoda</taxon>
        <taxon>Hexapoda</taxon>
        <taxon>Insecta</taxon>
        <taxon>Pterygota</taxon>
        <taxon>Neoptera</taxon>
        <taxon>Polyneoptera</taxon>
        <taxon>Phasmatodea</taxon>
        <taxon>Verophasmatodea</taxon>
        <taxon>Anareolatae</taxon>
        <taxon>Phasmatidae</taxon>
        <taxon>Eurycanthinae</taxon>
        <taxon>Dryococelus</taxon>
    </lineage>
</organism>
<name>A0ABQ9HA30_9NEOP</name>
<sequence>MGAGKVPLERRNFRGQPAPGRACTVLAPGRWGNTPRAINTGGPASALGRGPARGDVKAPRWLSDKHARLPPRRTGFNTRPGDGLSQVGIMQDDGGFSRGSPVSPAPSFRRRSIFTSITLIGSQDPAVKSHPNIFTSLNAIVKNYRVMGRIKVVCRRQPCLSFAKDPGDVERRKSHLERHLSACTGAKLFGRRENRVTGPSRWETRGGRGLCRETSIYLDVSRPGTPTQQKPSGLFLSSALACIMVFCGRETFHFHLTTVRSACLRDESFSKKLQRRPVSPTKANRVQYPAGSLLDFCMWGIVPDDAAGQRVFSGISLASHLNHPHRFSRPYC</sequence>
<protein>
    <submittedName>
        <fullName evidence="2">Uncharacterized protein</fullName>
    </submittedName>
</protein>
<accession>A0ABQ9HA30</accession>
<gene>
    <name evidence="2" type="ORF">PR048_017612</name>
</gene>